<organism evidence="7 8">
    <name type="scientific">Necator americanus</name>
    <name type="common">Human hookworm</name>
    <dbReference type="NCBI Taxonomy" id="51031"/>
    <lineage>
        <taxon>Eukaryota</taxon>
        <taxon>Metazoa</taxon>
        <taxon>Ecdysozoa</taxon>
        <taxon>Nematoda</taxon>
        <taxon>Chromadorea</taxon>
        <taxon>Rhabditida</taxon>
        <taxon>Rhabditina</taxon>
        <taxon>Rhabditomorpha</taxon>
        <taxon>Strongyloidea</taxon>
        <taxon>Ancylostomatidae</taxon>
        <taxon>Bunostominae</taxon>
        <taxon>Necator</taxon>
    </lineage>
</organism>
<dbReference type="PROSITE" id="PS50158">
    <property type="entry name" value="ZF_CCHC"/>
    <property type="match status" value="2"/>
</dbReference>
<dbReference type="GO" id="GO:0005730">
    <property type="term" value="C:nucleolus"/>
    <property type="evidence" value="ECO:0007669"/>
    <property type="project" value="TreeGrafter"/>
</dbReference>
<dbReference type="GO" id="GO:0019899">
    <property type="term" value="F:enzyme binding"/>
    <property type="evidence" value="ECO:0007669"/>
    <property type="project" value="UniProtKB-ARBA"/>
</dbReference>
<keyword evidence="8" id="KW-1185">Reference proteome</keyword>
<accession>W2SLS7</accession>
<evidence type="ECO:0000256" key="5">
    <source>
        <dbReference type="PROSITE-ProRule" id="PRU00047"/>
    </source>
</evidence>
<dbReference type="Pfam" id="PF00098">
    <property type="entry name" value="zf-CCHC"/>
    <property type="match status" value="1"/>
</dbReference>
<gene>
    <name evidence="7" type="ORF">NECAME_05119</name>
</gene>
<dbReference type="GO" id="GO:0005737">
    <property type="term" value="C:cytoplasm"/>
    <property type="evidence" value="ECO:0007669"/>
    <property type="project" value="UniProtKB-ARBA"/>
</dbReference>
<evidence type="ECO:0000256" key="2">
    <source>
        <dbReference type="ARBA" id="ARBA00022737"/>
    </source>
</evidence>
<feature type="domain" description="CCHC-type" evidence="6">
    <location>
        <begin position="8"/>
        <end position="23"/>
    </location>
</feature>
<sequence>MGFPYATCFVCGQQGHLSRDCEKNANGIYPDGGGCNVCGSTKHLKRDCPELAAQKQKKDERSELIQWSVCGFLRRNLHHLRDDDRVTPNMALFMALNDIVPWMTHPLTMTPRR</sequence>
<dbReference type="Proteomes" id="UP000053676">
    <property type="component" value="Unassembled WGS sequence"/>
</dbReference>
<proteinExistence type="predicted"/>
<keyword evidence="2" id="KW-0677">Repeat</keyword>
<dbReference type="PANTHER" id="PTHR46242">
    <property type="entry name" value="ZINC FINGER CCHC DOMAIN-CONTAINING PROTEIN 9 ZCCHC9"/>
    <property type="match status" value="1"/>
</dbReference>
<dbReference type="AlphaFoldDB" id="W2SLS7"/>
<keyword evidence="3 5" id="KW-0863">Zinc-finger</keyword>
<evidence type="ECO:0000256" key="4">
    <source>
        <dbReference type="ARBA" id="ARBA00022833"/>
    </source>
</evidence>
<keyword evidence="1" id="KW-0479">Metal-binding</keyword>
<feature type="domain" description="CCHC-type" evidence="6">
    <location>
        <begin position="35"/>
        <end position="50"/>
    </location>
</feature>
<evidence type="ECO:0000259" key="6">
    <source>
        <dbReference type="PROSITE" id="PS50158"/>
    </source>
</evidence>
<evidence type="ECO:0000256" key="1">
    <source>
        <dbReference type="ARBA" id="ARBA00022723"/>
    </source>
</evidence>
<dbReference type="GO" id="GO:0008270">
    <property type="term" value="F:zinc ion binding"/>
    <property type="evidence" value="ECO:0007669"/>
    <property type="project" value="UniProtKB-KW"/>
</dbReference>
<dbReference type="PANTHER" id="PTHR46242:SF1">
    <property type="entry name" value="ZINC FINGER CCHC DOMAIN-CONTAINING PROTEIN 9"/>
    <property type="match status" value="1"/>
</dbReference>
<protein>
    <submittedName>
        <fullName evidence="7">Zinc knuckle</fullName>
    </submittedName>
</protein>
<dbReference type="Gene3D" id="4.10.60.10">
    <property type="entry name" value="Zinc finger, CCHC-type"/>
    <property type="match status" value="1"/>
</dbReference>
<dbReference type="InterPro" id="IPR001878">
    <property type="entry name" value="Znf_CCHC"/>
</dbReference>
<keyword evidence="4" id="KW-0862">Zinc</keyword>
<evidence type="ECO:0000313" key="7">
    <source>
        <dbReference type="EMBL" id="ETN69796.1"/>
    </source>
</evidence>
<dbReference type="InterPro" id="IPR036875">
    <property type="entry name" value="Znf_CCHC_sf"/>
</dbReference>
<dbReference type="FunFam" id="4.10.60.10:FF:000091">
    <property type="entry name" value="Zinc finger CCHC-type-containing 9"/>
    <property type="match status" value="1"/>
</dbReference>
<dbReference type="GO" id="GO:0003676">
    <property type="term" value="F:nucleic acid binding"/>
    <property type="evidence" value="ECO:0007669"/>
    <property type="project" value="InterPro"/>
</dbReference>
<dbReference type="STRING" id="51031.W2SLS7"/>
<dbReference type="OrthoDB" id="3863715at2759"/>
<reference evidence="8" key="1">
    <citation type="journal article" date="2014" name="Nat. Genet.">
        <title>Genome of the human hookworm Necator americanus.</title>
        <authorList>
            <person name="Tang Y.T."/>
            <person name="Gao X."/>
            <person name="Rosa B.A."/>
            <person name="Abubucker S."/>
            <person name="Hallsworth-Pepin K."/>
            <person name="Martin J."/>
            <person name="Tyagi R."/>
            <person name="Heizer E."/>
            <person name="Zhang X."/>
            <person name="Bhonagiri-Palsikar V."/>
            <person name="Minx P."/>
            <person name="Warren W.C."/>
            <person name="Wang Q."/>
            <person name="Zhan B."/>
            <person name="Hotez P.J."/>
            <person name="Sternberg P.W."/>
            <person name="Dougall A."/>
            <person name="Gaze S.T."/>
            <person name="Mulvenna J."/>
            <person name="Sotillo J."/>
            <person name="Ranganathan S."/>
            <person name="Rabelo E.M."/>
            <person name="Wilson R.K."/>
            <person name="Felgner P.L."/>
            <person name="Bethony J."/>
            <person name="Hawdon J.M."/>
            <person name="Gasser R.B."/>
            <person name="Loukas A."/>
            <person name="Mitreva M."/>
        </authorList>
    </citation>
    <scope>NUCLEOTIDE SEQUENCE [LARGE SCALE GENOMIC DNA]</scope>
</reference>
<dbReference type="SUPFAM" id="SSF57756">
    <property type="entry name" value="Retrovirus zinc finger-like domains"/>
    <property type="match status" value="1"/>
</dbReference>
<name>W2SLS7_NECAM</name>
<dbReference type="EMBL" id="KI669048">
    <property type="protein sequence ID" value="ETN69796.1"/>
    <property type="molecule type" value="Genomic_DNA"/>
</dbReference>
<dbReference type="KEGG" id="nai:NECAME_05119"/>
<evidence type="ECO:0000256" key="3">
    <source>
        <dbReference type="ARBA" id="ARBA00022771"/>
    </source>
</evidence>
<dbReference type="SMART" id="SM00343">
    <property type="entry name" value="ZnF_C2HC"/>
    <property type="match status" value="2"/>
</dbReference>
<dbReference type="InterPro" id="IPR042246">
    <property type="entry name" value="ZCCHC9"/>
</dbReference>
<evidence type="ECO:0000313" key="8">
    <source>
        <dbReference type="Proteomes" id="UP000053676"/>
    </source>
</evidence>